<accession>A0ABX3FRC6</accession>
<dbReference type="InterPro" id="IPR029062">
    <property type="entry name" value="Class_I_gatase-like"/>
</dbReference>
<feature type="domain" description="DJ-1/PfpI" evidence="1">
    <location>
        <begin position="3"/>
        <end position="169"/>
    </location>
</feature>
<dbReference type="PANTHER" id="PTHR43130:SF14">
    <property type="entry name" value="DJ-1_PFPI DOMAIN-CONTAINING PROTEIN"/>
    <property type="match status" value="1"/>
</dbReference>
<sequence>MNIGIYIYDQAEVLDFAGPFEVFSTAKRLGATNLNVFLISEQLQTVSARGHFKVMPDYSLQNHPNIDLLVVVGGFHEDEVNKPHIIEWVASVGASAQHVASVCTGAFLLAKAGLLDGSTVTTHWEDISALASQFPNLQVIDNRRWITSDKFTTSGGISAGIDMSLQLVSKYYGLPLAQTVARQIEYQWQTSN</sequence>
<evidence type="ECO:0000313" key="3">
    <source>
        <dbReference type="Proteomes" id="UP000186039"/>
    </source>
</evidence>
<name>A0ABX3FRC6_9VIBR</name>
<dbReference type="Gene3D" id="3.40.50.880">
    <property type="match status" value="1"/>
</dbReference>
<dbReference type="SUPFAM" id="SSF52317">
    <property type="entry name" value="Class I glutamine amidotransferase-like"/>
    <property type="match status" value="1"/>
</dbReference>
<dbReference type="CDD" id="cd03139">
    <property type="entry name" value="GATase1_PfpI_2"/>
    <property type="match status" value="1"/>
</dbReference>
<keyword evidence="2" id="KW-0315">Glutamine amidotransferase</keyword>
<dbReference type="Proteomes" id="UP000186039">
    <property type="component" value="Unassembled WGS sequence"/>
</dbReference>
<dbReference type="PANTHER" id="PTHR43130">
    <property type="entry name" value="ARAC-FAMILY TRANSCRIPTIONAL REGULATOR"/>
    <property type="match status" value="1"/>
</dbReference>
<comment type="caution">
    <text evidence="2">The sequence shown here is derived from an EMBL/GenBank/DDBJ whole genome shotgun (WGS) entry which is preliminary data.</text>
</comment>
<reference evidence="2 3" key="1">
    <citation type="submission" date="2016-09" db="EMBL/GenBank/DDBJ databases">
        <title>Genomic Taxonomy of the Vibrionaceae.</title>
        <authorList>
            <person name="Gonzalez-Castillo A."/>
            <person name="Gomez-Gil B."/>
            <person name="Enciso-Ibarra K."/>
        </authorList>
    </citation>
    <scope>NUCLEOTIDE SEQUENCE [LARGE SCALE GENOMIC DNA]</scope>
    <source>
        <strain evidence="2 3">CAIM 1902</strain>
    </source>
</reference>
<evidence type="ECO:0000259" key="1">
    <source>
        <dbReference type="Pfam" id="PF01965"/>
    </source>
</evidence>
<organism evidence="2 3">
    <name type="scientific">Vibrio panuliri</name>
    <dbReference type="NCBI Taxonomy" id="1381081"/>
    <lineage>
        <taxon>Bacteria</taxon>
        <taxon>Pseudomonadati</taxon>
        <taxon>Pseudomonadota</taxon>
        <taxon>Gammaproteobacteria</taxon>
        <taxon>Vibrionales</taxon>
        <taxon>Vibrionaceae</taxon>
        <taxon>Vibrio</taxon>
    </lineage>
</organism>
<dbReference type="EMBL" id="MJMH01000022">
    <property type="protein sequence ID" value="OLQ96330.1"/>
    <property type="molecule type" value="Genomic_DNA"/>
</dbReference>
<gene>
    <name evidence="2" type="ORF">BIY20_04975</name>
</gene>
<dbReference type="InterPro" id="IPR002818">
    <property type="entry name" value="DJ-1/PfpI"/>
</dbReference>
<dbReference type="InterPro" id="IPR052158">
    <property type="entry name" value="INH-QAR"/>
</dbReference>
<keyword evidence="3" id="KW-1185">Reference proteome</keyword>
<dbReference type="Pfam" id="PF01965">
    <property type="entry name" value="DJ-1_PfpI"/>
    <property type="match status" value="1"/>
</dbReference>
<protein>
    <submittedName>
        <fullName evidence="2">Glutamine amidotransferase</fullName>
    </submittedName>
</protein>
<evidence type="ECO:0000313" key="2">
    <source>
        <dbReference type="EMBL" id="OLQ96330.1"/>
    </source>
</evidence>
<dbReference type="RefSeq" id="WP_075713161.1">
    <property type="nucleotide sequence ID" value="NZ_AP019655.1"/>
</dbReference>
<proteinExistence type="predicted"/>